<sequence length="317" mass="34347">MARTKHGGRKSWRDPGSMLRPVRSRRPLPAMHTRLVDPSVLGSDAESDAESQVEDNVEKGSIPSDIPFIPKHLNFPDNSDSEADSSEFPLSFQLGRPLSECYPGINMRLYTLNEAATVFGPLSFPSSSSPPAPMSWDAEFGRPLSEHYPGTRLFKGDEASFLCDYPSREAFSSSLRDETAAEMSRQHEVALKRQEAAARRRVVAETSTRRRSSRLQTGVSASSTVARAACSLVVEPASATPSHMEVDPSSESLLSSAPASPAADPVDDAGPSSEMDVDASIVHPVQSYIALWSCALPWPDAILESGSESQVLLNMRT</sequence>
<evidence type="ECO:0000256" key="1">
    <source>
        <dbReference type="SAM" id="MobiDB-lite"/>
    </source>
</evidence>
<feature type="region of interest" description="Disordered" evidence="1">
    <location>
        <begin position="200"/>
        <end position="219"/>
    </location>
</feature>
<organism evidence="2 3">
    <name type="scientific">Mycena alexandri</name>
    <dbReference type="NCBI Taxonomy" id="1745969"/>
    <lineage>
        <taxon>Eukaryota</taxon>
        <taxon>Fungi</taxon>
        <taxon>Dikarya</taxon>
        <taxon>Basidiomycota</taxon>
        <taxon>Agaricomycotina</taxon>
        <taxon>Agaricomycetes</taxon>
        <taxon>Agaricomycetidae</taxon>
        <taxon>Agaricales</taxon>
        <taxon>Marasmiineae</taxon>
        <taxon>Mycenaceae</taxon>
        <taxon>Mycena</taxon>
    </lineage>
</organism>
<reference evidence="2" key="1">
    <citation type="submission" date="2023-03" db="EMBL/GenBank/DDBJ databases">
        <title>Massive genome expansion in bonnet fungi (Mycena s.s.) driven by repeated elements and novel gene families across ecological guilds.</title>
        <authorList>
            <consortium name="Lawrence Berkeley National Laboratory"/>
            <person name="Harder C.B."/>
            <person name="Miyauchi S."/>
            <person name="Viragh M."/>
            <person name="Kuo A."/>
            <person name="Thoen E."/>
            <person name="Andreopoulos B."/>
            <person name="Lu D."/>
            <person name="Skrede I."/>
            <person name="Drula E."/>
            <person name="Henrissat B."/>
            <person name="Morin E."/>
            <person name="Kohler A."/>
            <person name="Barry K."/>
            <person name="LaButti K."/>
            <person name="Morin E."/>
            <person name="Salamov A."/>
            <person name="Lipzen A."/>
            <person name="Mereny Z."/>
            <person name="Hegedus B."/>
            <person name="Baldrian P."/>
            <person name="Stursova M."/>
            <person name="Weitz H."/>
            <person name="Taylor A."/>
            <person name="Grigoriev I.V."/>
            <person name="Nagy L.G."/>
            <person name="Martin F."/>
            <person name="Kauserud H."/>
        </authorList>
    </citation>
    <scope>NUCLEOTIDE SEQUENCE</scope>
    <source>
        <strain evidence="2">CBHHK200</strain>
    </source>
</reference>
<dbReference type="Proteomes" id="UP001218188">
    <property type="component" value="Unassembled WGS sequence"/>
</dbReference>
<protein>
    <submittedName>
        <fullName evidence="2">Uncharacterized protein</fullName>
    </submittedName>
</protein>
<name>A0AAD6WZ76_9AGAR</name>
<comment type="caution">
    <text evidence="2">The sequence shown here is derived from an EMBL/GenBank/DDBJ whole genome shotgun (WGS) entry which is preliminary data.</text>
</comment>
<feature type="compositionally biased region" description="Low complexity" evidence="1">
    <location>
        <begin position="247"/>
        <end position="273"/>
    </location>
</feature>
<evidence type="ECO:0000313" key="2">
    <source>
        <dbReference type="EMBL" id="KAJ7026379.1"/>
    </source>
</evidence>
<accession>A0AAD6WZ76</accession>
<feature type="region of interest" description="Disordered" evidence="1">
    <location>
        <begin position="1"/>
        <end position="87"/>
    </location>
</feature>
<keyword evidence="3" id="KW-1185">Reference proteome</keyword>
<feature type="compositionally biased region" description="Acidic residues" evidence="1">
    <location>
        <begin position="45"/>
        <end position="55"/>
    </location>
</feature>
<dbReference type="AlphaFoldDB" id="A0AAD6WZ76"/>
<proteinExistence type="predicted"/>
<feature type="compositionally biased region" description="Basic residues" evidence="1">
    <location>
        <begin position="1"/>
        <end position="10"/>
    </location>
</feature>
<evidence type="ECO:0000313" key="3">
    <source>
        <dbReference type="Proteomes" id="UP001218188"/>
    </source>
</evidence>
<feature type="region of interest" description="Disordered" evidence="1">
    <location>
        <begin position="238"/>
        <end position="275"/>
    </location>
</feature>
<gene>
    <name evidence="2" type="ORF">C8F04DRAFT_1190578</name>
</gene>
<dbReference type="EMBL" id="JARJCM010000139">
    <property type="protein sequence ID" value="KAJ7026379.1"/>
    <property type="molecule type" value="Genomic_DNA"/>
</dbReference>